<name>A0A4Y7R7A5_9FIRM</name>
<proteinExistence type="predicted"/>
<evidence type="ECO:0000259" key="3">
    <source>
        <dbReference type="Pfam" id="PF16112"/>
    </source>
</evidence>
<dbReference type="Pfam" id="PF16111">
    <property type="entry name" value="DUF4829"/>
    <property type="match status" value="1"/>
</dbReference>
<evidence type="ECO:0000313" key="5">
    <source>
        <dbReference type="Proteomes" id="UP000298324"/>
    </source>
</evidence>
<evidence type="ECO:0000259" key="2">
    <source>
        <dbReference type="Pfam" id="PF16111"/>
    </source>
</evidence>
<evidence type="ECO:0000256" key="1">
    <source>
        <dbReference type="SAM" id="Phobius"/>
    </source>
</evidence>
<dbReference type="Proteomes" id="UP000298324">
    <property type="component" value="Unassembled WGS sequence"/>
</dbReference>
<keyword evidence="1" id="KW-0472">Membrane</keyword>
<gene>
    <name evidence="4" type="ORF">Psch_03395</name>
</gene>
<dbReference type="InterPro" id="IPR032256">
    <property type="entry name" value="DUF4829"/>
</dbReference>
<reference evidence="4 5" key="1">
    <citation type="journal article" date="2018" name="Environ. Microbiol.">
        <title>Novel energy conservation strategies and behaviour of Pelotomaculum schinkii driving syntrophic propionate catabolism.</title>
        <authorList>
            <person name="Hidalgo-Ahumada C.A.P."/>
            <person name="Nobu M.K."/>
            <person name="Narihiro T."/>
            <person name="Tamaki H."/>
            <person name="Liu W.T."/>
            <person name="Kamagata Y."/>
            <person name="Stams A.J.M."/>
            <person name="Imachi H."/>
            <person name="Sousa D.Z."/>
        </authorList>
    </citation>
    <scope>NUCLEOTIDE SEQUENCE [LARGE SCALE GENOMIC DNA]</scope>
    <source>
        <strain evidence="4 5">HH</strain>
    </source>
</reference>
<evidence type="ECO:0008006" key="6">
    <source>
        <dbReference type="Google" id="ProtNLM"/>
    </source>
</evidence>
<dbReference type="InterPro" id="IPR032257">
    <property type="entry name" value="DUF4830"/>
</dbReference>
<feature type="transmembrane region" description="Helical" evidence="1">
    <location>
        <begin position="7"/>
        <end position="28"/>
    </location>
</feature>
<sequence>MLHYKKPVFWVSAAVVVVVAAISLSLLVSRQTEAPEGLPNQDGGLSSISESPSEAAYHTEYNRVKIEFLSENKGFKSANEFETTNSRIVAYIDSTIRTSLTSAQEDDLNNNHTNQYTIKLSNEIGGYSCGLYYDTLYKKAYILKDGGLFETETDFARYIDSFLENTDITAHIDDADAVALFKEYGWTLDYQISAMKNKLNNINALSGFNPNAYYFAYNNALSKDIGLDMSGYSNTAAIDVEIYKVHESMPQEFYPIQNCRGIVVKHSDKIIGAFISAGRHSAFNACSLKGNSFEKVTGRTLNEWLAEMIQADSTEESLSKLEPEQVIEEYFVALDKKDAKTAGYCLSKKTLLGNLTSNMPNEELFNEGVGLPLTDSGVGAPSNFDNLKSVKLLKAELIDEPDNSTKIFRVTMDIQYNEDRIISSGEQFWDCSMVYESPQTGWKIEGFGH</sequence>
<keyword evidence="1" id="KW-0812">Transmembrane</keyword>
<accession>A0A4Y7R7A5</accession>
<dbReference type="EMBL" id="QFGA01000003">
    <property type="protein sequence ID" value="TEB04633.1"/>
    <property type="molecule type" value="Genomic_DNA"/>
</dbReference>
<feature type="domain" description="DUF4830" evidence="3">
    <location>
        <begin position="180"/>
        <end position="275"/>
    </location>
</feature>
<organism evidence="4 5">
    <name type="scientific">Pelotomaculum schinkii</name>
    <dbReference type="NCBI Taxonomy" id="78350"/>
    <lineage>
        <taxon>Bacteria</taxon>
        <taxon>Bacillati</taxon>
        <taxon>Bacillota</taxon>
        <taxon>Clostridia</taxon>
        <taxon>Eubacteriales</taxon>
        <taxon>Desulfotomaculaceae</taxon>
        <taxon>Pelotomaculum</taxon>
    </lineage>
</organism>
<evidence type="ECO:0000313" key="4">
    <source>
        <dbReference type="EMBL" id="TEB04633.1"/>
    </source>
</evidence>
<dbReference type="AlphaFoldDB" id="A0A4Y7R7A5"/>
<dbReference type="Pfam" id="PF16112">
    <property type="entry name" value="DUF4830"/>
    <property type="match status" value="1"/>
</dbReference>
<protein>
    <recommendedName>
        <fullName evidence="6">DUF4829 domain-containing protein</fullName>
    </recommendedName>
</protein>
<feature type="domain" description="DUF4829" evidence="2">
    <location>
        <begin position="324"/>
        <end position="448"/>
    </location>
</feature>
<comment type="caution">
    <text evidence="4">The sequence shown here is derived from an EMBL/GenBank/DDBJ whole genome shotgun (WGS) entry which is preliminary data.</text>
</comment>
<keyword evidence="5" id="KW-1185">Reference proteome</keyword>
<keyword evidence="1" id="KW-1133">Transmembrane helix</keyword>
<dbReference type="RefSeq" id="WP_243124187.1">
    <property type="nucleotide sequence ID" value="NZ_QFGA01000003.1"/>
</dbReference>